<organism evidence="2 3">
    <name type="scientific">Linnemannia schmuckeri</name>
    <dbReference type="NCBI Taxonomy" id="64567"/>
    <lineage>
        <taxon>Eukaryota</taxon>
        <taxon>Fungi</taxon>
        <taxon>Fungi incertae sedis</taxon>
        <taxon>Mucoromycota</taxon>
        <taxon>Mortierellomycotina</taxon>
        <taxon>Mortierellomycetes</taxon>
        <taxon>Mortierellales</taxon>
        <taxon>Mortierellaceae</taxon>
        <taxon>Linnemannia</taxon>
    </lineage>
</organism>
<dbReference type="EMBL" id="JAAAUQ010001461">
    <property type="protein sequence ID" value="KAF9138544.1"/>
    <property type="molecule type" value="Genomic_DNA"/>
</dbReference>
<dbReference type="Proteomes" id="UP000748756">
    <property type="component" value="Unassembled WGS sequence"/>
</dbReference>
<proteinExistence type="predicted"/>
<evidence type="ECO:0000313" key="2">
    <source>
        <dbReference type="EMBL" id="KAF9138544.1"/>
    </source>
</evidence>
<evidence type="ECO:0000256" key="1">
    <source>
        <dbReference type="SAM" id="SignalP"/>
    </source>
</evidence>
<keyword evidence="3" id="KW-1185">Reference proteome</keyword>
<name>A0A9P5RNP5_9FUNG</name>
<gene>
    <name evidence="2" type="ORF">BG015_002343</name>
</gene>
<protein>
    <submittedName>
        <fullName evidence="2">Uncharacterized protein</fullName>
    </submittedName>
</protein>
<reference evidence="2" key="1">
    <citation type="journal article" date="2020" name="Fungal Divers.">
        <title>Resolving the Mortierellaceae phylogeny through synthesis of multi-gene phylogenetics and phylogenomics.</title>
        <authorList>
            <person name="Vandepol N."/>
            <person name="Liber J."/>
            <person name="Desiro A."/>
            <person name="Na H."/>
            <person name="Kennedy M."/>
            <person name="Barry K."/>
            <person name="Grigoriev I.V."/>
            <person name="Miller A.N."/>
            <person name="O'Donnell K."/>
            <person name="Stajich J.E."/>
            <person name="Bonito G."/>
        </authorList>
    </citation>
    <scope>NUCLEOTIDE SEQUENCE</scope>
    <source>
        <strain evidence="2">NRRL 6426</strain>
    </source>
</reference>
<dbReference type="AlphaFoldDB" id="A0A9P5RNP5"/>
<sequence length="60" mass="6376">MKITIELTVLTAIVLVVFVTQAAPLPTPLIDESIATTGLVAKRIPALELVHRVATQVPAM</sequence>
<feature type="non-terminal residue" evidence="2">
    <location>
        <position position="60"/>
    </location>
</feature>
<comment type="caution">
    <text evidence="2">The sequence shown here is derived from an EMBL/GenBank/DDBJ whole genome shotgun (WGS) entry which is preliminary data.</text>
</comment>
<feature type="chain" id="PRO_5040208304" evidence="1">
    <location>
        <begin position="23"/>
        <end position="60"/>
    </location>
</feature>
<feature type="signal peptide" evidence="1">
    <location>
        <begin position="1"/>
        <end position="22"/>
    </location>
</feature>
<keyword evidence="1" id="KW-0732">Signal</keyword>
<accession>A0A9P5RNP5</accession>
<evidence type="ECO:0000313" key="3">
    <source>
        <dbReference type="Proteomes" id="UP000748756"/>
    </source>
</evidence>